<dbReference type="InterPro" id="IPR050272">
    <property type="entry name" value="Isochorismatase-like_hydrls"/>
</dbReference>
<dbReference type="CDD" id="cd01014">
    <property type="entry name" value="nicotinamidase_related"/>
    <property type="match status" value="1"/>
</dbReference>
<sequence length="182" mass="19323">MSKSAVIVVDLQKEYLPTGKMALEGVHEAVSTARRIIDHARKTGVPVIHIRHEEAGENPPAYVPGTEGVEIIEEVAPVGDEPVICKNFPNSFRETELQAQLDKLGATQITMIGAMSHVCIAATGRAATDFGYDVTTIHDACATMAVEFDGVTVPASHVHAANMAALAFAYGRVISADEALAE</sequence>
<dbReference type="InterPro" id="IPR000868">
    <property type="entry name" value="Isochorismatase-like_dom"/>
</dbReference>
<dbReference type="SUPFAM" id="SSF52499">
    <property type="entry name" value="Isochorismatase-like hydrolases"/>
    <property type="match status" value="1"/>
</dbReference>
<protein>
    <submittedName>
        <fullName evidence="3">Isochorismatase family protein</fullName>
    </submittedName>
</protein>
<reference evidence="3 4" key="1">
    <citation type="submission" date="2019-12" db="EMBL/GenBank/DDBJ databases">
        <title>Genomic-based taxomic classification of the family Erythrobacteraceae.</title>
        <authorList>
            <person name="Xu L."/>
        </authorList>
    </citation>
    <scope>NUCLEOTIDE SEQUENCE [LARGE SCALE GENOMIC DNA]</scope>
    <source>
        <strain evidence="3 4">LMG 29518</strain>
    </source>
</reference>
<evidence type="ECO:0000313" key="4">
    <source>
        <dbReference type="Proteomes" id="UP000438476"/>
    </source>
</evidence>
<comment type="caution">
    <text evidence="3">The sequence shown here is derived from an EMBL/GenBank/DDBJ whole genome shotgun (WGS) entry which is preliminary data.</text>
</comment>
<dbReference type="PANTHER" id="PTHR43540:SF1">
    <property type="entry name" value="ISOCHORISMATASE HYDROLASE"/>
    <property type="match status" value="1"/>
</dbReference>
<organism evidence="3 4">
    <name type="scientific">Altericroceibacterium endophyticum</name>
    <dbReference type="NCBI Taxonomy" id="1808508"/>
    <lineage>
        <taxon>Bacteria</taxon>
        <taxon>Pseudomonadati</taxon>
        <taxon>Pseudomonadota</taxon>
        <taxon>Alphaproteobacteria</taxon>
        <taxon>Sphingomonadales</taxon>
        <taxon>Erythrobacteraceae</taxon>
        <taxon>Altericroceibacterium</taxon>
    </lineage>
</organism>
<keyword evidence="4" id="KW-1185">Reference proteome</keyword>
<dbReference type="PANTHER" id="PTHR43540">
    <property type="entry name" value="PEROXYUREIDOACRYLATE/UREIDOACRYLATE AMIDOHYDROLASE-RELATED"/>
    <property type="match status" value="1"/>
</dbReference>
<dbReference type="OrthoDB" id="7500697at2"/>
<dbReference type="Pfam" id="PF00857">
    <property type="entry name" value="Isochorismatase"/>
    <property type="match status" value="1"/>
</dbReference>
<dbReference type="AlphaFoldDB" id="A0A6I4T5H9"/>
<dbReference type="GO" id="GO:0016787">
    <property type="term" value="F:hydrolase activity"/>
    <property type="evidence" value="ECO:0007669"/>
    <property type="project" value="UniProtKB-KW"/>
</dbReference>
<dbReference type="InterPro" id="IPR036380">
    <property type="entry name" value="Isochorismatase-like_sf"/>
</dbReference>
<evidence type="ECO:0000313" key="3">
    <source>
        <dbReference type="EMBL" id="MXO65401.1"/>
    </source>
</evidence>
<proteinExistence type="predicted"/>
<dbReference type="Proteomes" id="UP000438476">
    <property type="component" value="Unassembled WGS sequence"/>
</dbReference>
<accession>A0A6I4T5H9</accession>
<name>A0A6I4T5H9_9SPHN</name>
<dbReference type="Gene3D" id="3.40.50.850">
    <property type="entry name" value="Isochorismatase-like"/>
    <property type="match status" value="1"/>
</dbReference>
<evidence type="ECO:0000259" key="2">
    <source>
        <dbReference type="Pfam" id="PF00857"/>
    </source>
</evidence>
<feature type="domain" description="Isochorismatase-like" evidence="2">
    <location>
        <begin position="4"/>
        <end position="154"/>
    </location>
</feature>
<dbReference type="EMBL" id="WTYT01000002">
    <property type="protein sequence ID" value="MXO65401.1"/>
    <property type="molecule type" value="Genomic_DNA"/>
</dbReference>
<keyword evidence="1" id="KW-0378">Hydrolase</keyword>
<dbReference type="RefSeq" id="WP_160735797.1">
    <property type="nucleotide sequence ID" value="NZ_WTYT01000002.1"/>
</dbReference>
<evidence type="ECO:0000256" key="1">
    <source>
        <dbReference type="ARBA" id="ARBA00022801"/>
    </source>
</evidence>
<gene>
    <name evidence="3" type="ORF">GRI91_06515</name>
</gene>